<organism evidence="2 3">
    <name type="scientific">Euplotes crassus</name>
    <dbReference type="NCBI Taxonomy" id="5936"/>
    <lineage>
        <taxon>Eukaryota</taxon>
        <taxon>Sar</taxon>
        <taxon>Alveolata</taxon>
        <taxon>Ciliophora</taxon>
        <taxon>Intramacronucleata</taxon>
        <taxon>Spirotrichea</taxon>
        <taxon>Hypotrichia</taxon>
        <taxon>Euplotida</taxon>
        <taxon>Euplotidae</taxon>
        <taxon>Moneuplotes</taxon>
    </lineage>
</organism>
<evidence type="ECO:0000256" key="1">
    <source>
        <dbReference type="SAM" id="MobiDB-lite"/>
    </source>
</evidence>
<evidence type="ECO:0000313" key="2">
    <source>
        <dbReference type="EMBL" id="CAI2365757.1"/>
    </source>
</evidence>
<name>A0AAD1UF85_EUPCR</name>
<proteinExistence type="predicted"/>
<comment type="caution">
    <text evidence="2">The sequence shown here is derived from an EMBL/GenBank/DDBJ whole genome shotgun (WGS) entry which is preliminary data.</text>
</comment>
<feature type="compositionally biased region" description="Basic and acidic residues" evidence="1">
    <location>
        <begin position="28"/>
        <end position="44"/>
    </location>
</feature>
<accession>A0AAD1UF85</accession>
<keyword evidence="3" id="KW-1185">Reference proteome</keyword>
<dbReference type="EMBL" id="CAMPGE010006854">
    <property type="protein sequence ID" value="CAI2365757.1"/>
    <property type="molecule type" value="Genomic_DNA"/>
</dbReference>
<dbReference type="Proteomes" id="UP001295684">
    <property type="component" value="Unassembled WGS sequence"/>
</dbReference>
<dbReference type="AlphaFoldDB" id="A0AAD1UF85"/>
<sequence length="69" mass="7895">MRLIPTIGKYTIKNLGVNKTPDEVPEESNERKSEKKKGTTKRDNNLSQRVRSLMIKVKPSEGTLKRIIT</sequence>
<protein>
    <submittedName>
        <fullName evidence="2">Uncharacterized protein</fullName>
    </submittedName>
</protein>
<evidence type="ECO:0000313" key="3">
    <source>
        <dbReference type="Proteomes" id="UP001295684"/>
    </source>
</evidence>
<feature type="region of interest" description="Disordered" evidence="1">
    <location>
        <begin position="16"/>
        <end position="48"/>
    </location>
</feature>
<gene>
    <name evidence="2" type="ORF">ECRASSUSDP1_LOCUS7048</name>
</gene>
<reference evidence="2" key="1">
    <citation type="submission" date="2023-07" db="EMBL/GenBank/DDBJ databases">
        <authorList>
            <consortium name="AG Swart"/>
            <person name="Singh M."/>
            <person name="Singh A."/>
            <person name="Seah K."/>
            <person name="Emmerich C."/>
        </authorList>
    </citation>
    <scope>NUCLEOTIDE SEQUENCE</scope>
    <source>
        <strain evidence="2">DP1</strain>
    </source>
</reference>